<dbReference type="GO" id="GO:0003677">
    <property type="term" value="F:DNA binding"/>
    <property type="evidence" value="ECO:0007669"/>
    <property type="project" value="InterPro"/>
</dbReference>
<comment type="caution">
    <text evidence="2">The sequence shown here is derived from an EMBL/GenBank/DDBJ whole genome shotgun (WGS) entry which is preliminary data.</text>
</comment>
<dbReference type="Pfam" id="PF07638">
    <property type="entry name" value="Sigma70_ECF"/>
    <property type="match status" value="1"/>
</dbReference>
<dbReference type="EMBL" id="JAABLQ010000004">
    <property type="protein sequence ID" value="NBN80302.1"/>
    <property type="molecule type" value="Genomic_DNA"/>
</dbReference>
<dbReference type="RefSeq" id="WP_161709612.1">
    <property type="nucleotide sequence ID" value="NZ_JAABLQ010000004.1"/>
</dbReference>
<dbReference type="SMART" id="SM00421">
    <property type="entry name" value="HTH_LUXR"/>
    <property type="match status" value="1"/>
</dbReference>
<dbReference type="Proteomes" id="UP000586722">
    <property type="component" value="Unassembled WGS sequence"/>
</dbReference>
<evidence type="ECO:0000259" key="1">
    <source>
        <dbReference type="SMART" id="SM00421"/>
    </source>
</evidence>
<dbReference type="SUPFAM" id="SSF46894">
    <property type="entry name" value="C-terminal effector domain of the bipartite response regulators"/>
    <property type="match status" value="1"/>
</dbReference>
<organism evidence="2 3">
    <name type="scientific">Pannonibacter tanglangensis</name>
    <dbReference type="NCBI Taxonomy" id="2750084"/>
    <lineage>
        <taxon>Bacteria</taxon>
        <taxon>Pseudomonadati</taxon>
        <taxon>Pseudomonadota</taxon>
        <taxon>Alphaproteobacteria</taxon>
        <taxon>Hyphomicrobiales</taxon>
        <taxon>Stappiaceae</taxon>
        <taxon>Pannonibacter</taxon>
    </lineage>
</organism>
<evidence type="ECO:0000313" key="3">
    <source>
        <dbReference type="Proteomes" id="UP000586722"/>
    </source>
</evidence>
<name>A0A7X5F5T9_9HYPH</name>
<accession>A0A7X5F5T9</accession>
<protein>
    <recommendedName>
        <fullName evidence="1">HTH luxR-type domain-containing protein</fullName>
    </recommendedName>
</protein>
<dbReference type="InterPro" id="IPR000792">
    <property type="entry name" value="Tscrpt_reg_LuxR_C"/>
</dbReference>
<sequence length="123" mass="13803">MATLMERSDTSPLFPHSPAAVLFQFLPPLIGFSASERRVLELALDGLSDGEIAAELSLSPHTLKRLWRLVLSRCAEALPDVFEDCGTISGITGVRGPEKRRHVLRYVRHHPEELRAYRMAVRV</sequence>
<dbReference type="InterPro" id="IPR036388">
    <property type="entry name" value="WH-like_DNA-bd_sf"/>
</dbReference>
<gene>
    <name evidence="2" type="ORF">GWI72_18635</name>
</gene>
<feature type="domain" description="HTH luxR-type" evidence="1">
    <location>
        <begin position="29"/>
        <end position="81"/>
    </location>
</feature>
<dbReference type="Gene3D" id="1.10.10.10">
    <property type="entry name" value="Winged helix-like DNA-binding domain superfamily/Winged helix DNA-binding domain"/>
    <property type="match status" value="1"/>
</dbReference>
<reference evidence="3" key="1">
    <citation type="submission" date="2020-01" db="EMBL/GenBank/DDBJ databases">
        <authorList>
            <person name="Fang Y."/>
            <person name="Sun R."/>
            <person name="Nie L."/>
            <person name="He J."/>
            <person name="Hao L."/>
            <person name="Wang L."/>
            <person name="Su S."/>
            <person name="Lv E."/>
            <person name="Zhang Z."/>
            <person name="Xie R."/>
            <person name="Liu H."/>
        </authorList>
    </citation>
    <scope>NUCLEOTIDE SEQUENCE [LARGE SCALE GENOMIC DNA]</scope>
    <source>
        <strain evidence="3">XCT-53</strain>
    </source>
</reference>
<dbReference type="GO" id="GO:0006355">
    <property type="term" value="P:regulation of DNA-templated transcription"/>
    <property type="evidence" value="ECO:0007669"/>
    <property type="project" value="InterPro"/>
</dbReference>
<dbReference type="InterPro" id="IPR016032">
    <property type="entry name" value="Sig_transdc_resp-reg_C-effctor"/>
</dbReference>
<dbReference type="InterPro" id="IPR053812">
    <property type="entry name" value="HTH_Sigma70_ECF-like"/>
</dbReference>
<dbReference type="AlphaFoldDB" id="A0A7X5F5T9"/>
<keyword evidence="3" id="KW-1185">Reference proteome</keyword>
<evidence type="ECO:0000313" key="2">
    <source>
        <dbReference type="EMBL" id="NBN80302.1"/>
    </source>
</evidence>
<proteinExistence type="predicted"/>